<keyword evidence="1" id="KW-0812">Transmembrane</keyword>
<feature type="transmembrane region" description="Helical" evidence="1">
    <location>
        <begin position="43"/>
        <end position="63"/>
    </location>
</feature>
<name>A0A0B7MRY8_9CAUD</name>
<dbReference type="RefSeq" id="YP_009118806.1">
    <property type="nucleotide sequence ID" value="NC_025425.1"/>
</dbReference>
<keyword evidence="1" id="KW-0472">Membrane</keyword>
<dbReference type="EMBL" id="HE978309">
    <property type="protein sequence ID" value="CEO90726.1"/>
    <property type="molecule type" value="Genomic_DNA"/>
</dbReference>
<reference evidence="2 3" key="1">
    <citation type="submission" date="2012-08" db="EMBL/GenBank/DDBJ databases">
        <title>Selection and characterization of a candidate therapeutic bacteriophage that lyses the German Escherichia coli O104:H4 outbreak strain.</title>
        <authorList>
            <person name="Merabishvilli M."/>
            <person name="De Vos D."/>
            <person name="Verbeken G."/>
            <person name="Kropinski A."/>
            <person name="Vandenheuvel D."/>
            <person name="Lavigne R."/>
            <person name="Wattiau P."/>
            <person name="Mast J."/>
            <person name="Ragimbeau C."/>
            <person name="Mossong J."/>
            <person name="Scheres J."/>
            <person name="Chanishvili N."/>
            <person name="Vaneechoutte M."/>
            <person name="Pirnay J.P."/>
        </authorList>
    </citation>
    <scope>NUCLEOTIDE SEQUENCE [LARGE SCALE GENOMIC DNA]</scope>
</reference>
<dbReference type="GeneID" id="23301163"/>
<evidence type="ECO:0000256" key="1">
    <source>
        <dbReference type="SAM" id="Phobius"/>
    </source>
</evidence>
<sequence>MITKLFSNTLFLVAFVFFLCLMIGVVTVGSYSGVTLDDFCQLVLISFIPSILLALCGALRWLCDL</sequence>
<accession>A0A0B7MRY8</accession>
<dbReference type="Proteomes" id="UP000203896">
    <property type="component" value="Segment"/>
</dbReference>
<feature type="transmembrane region" description="Helical" evidence="1">
    <location>
        <begin position="12"/>
        <end position="31"/>
    </location>
</feature>
<gene>
    <name evidence="2" type="ORF">BN201_0123</name>
</gene>
<evidence type="ECO:0000313" key="2">
    <source>
        <dbReference type="EMBL" id="CEO90726.1"/>
    </source>
</evidence>
<proteinExistence type="predicted"/>
<dbReference type="KEGG" id="vg:23301163"/>
<organism evidence="2 3">
    <name type="scientific">Enterobacteria phage GEC-3S</name>
    <dbReference type="NCBI Taxonomy" id="1222338"/>
    <lineage>
        <taxon>Viruses</taxon>
        <taxon>Duplodnaviria</taxon>
        <taxon>Heunggongvirae</taxon>
        <taxon>Uroviricota</taxon>
        <taxon>Caudoviricetes</taxon>
        <taxon>Pantevenvirales</taxon>
        <taxon>Straboviridae</taxon>
        <taxon>Krischvirus</taxon>
        <taxon>Krischvirus gec3s</taxon>
    </lineage>
</organism>
<keyword evidence="3" id="KW-1185">Reference proteome</keyword>
<evidence type="ECO:0000313" key="3">
    <source>
        <dbReference type="Proteomes" id="UP000203896"/>
    </source>
</evidence>
<keyword evidence="1" id="KW-1133">Transmembrane helix</keyword>
<protein>
    <submittedName>
        <fullName evidence="2">Uncharacterized protein</fullName>
    </submittedName>
</protein>